<dbReference type="OrthoDB" id="416786at2759"/>
<evidence type="ECO:0000259" key="8">
    <source>
        <dbReference type="PROSITE" id="PS50075"/>
    </source>
</evidence>
<dbReference type="Gene3D" id="3.30.559.30">
    <property type="entry name" value="Nonribosomal peptide synthetase, condensation domain"/>
    <property type="match status" value="3"/>
</dbReference>
<evidence type="ECO:0000256" key="4">
    <source>
        <dbReference type="ARBA" id="ARBA00022598"/>
    </source>
</evidence>
<dbReference type="InterPro" id="IPR042099">
    <property type="entry name" value="ANL_N_sf"/>
</dbReference>
<evidence type="ECO:0000256" key="6">
    <source>
        <dbReference type="ARBA" id="ARBA00022737"/>
    </source>
</evidence>
<dbReference type="Gene3D" id="3.30.300.30">
    <property type="match status" value="3"/>
</dbReference>
<dbReference type="PROSITE" id="PS50075">
    <property type="entry name" value="CARRIER"/>
    <property type="match status" value="3"/>
</dbReference>
<keyword evidence="6" id="KW-0677">Repeat</keyword>
<sequence>MTPSPASLAQLASWNGKVPDKAKTCVHWVVDDQCKSQPEAPALCTERETLSYGELADTSSKMAAYLEKMGIGPGQFVPLCFEKSKWTTLAMLAVMKVGAAFVLLDPSYPIQRLKEICQAVEADVVLCSGRNISKSAQIAPQVVPVDWDESTWSRHKAEQLPSTVQPCDALYAVFTSGSTGKPKGIIIEHGSFSLTAQAYLKTAKLDTQMRALQFASYGFDVSISDMLVTLMAGGCICIPSDAERVTDLAESISRMGVNFADLTPSVLRSLSPADVPSIQTLVLGGETMSKTIIEKWKGHVRLLNAYGPAECCMLSTIQCNVSTSDPSNIGYATGGVCWVVDKTDYTRLVPVGAVGELLIEGPVVGRGYIHEPERTSQSFIEEVAWLTTFRGSSRSRLFRTGDLVRYNPDGSLVFIGRKDTQVKLRGQRIELGEVEHHTRECFPEAGDVVAEVVTPNETARPPILVAFIFPGSPNNNSTDIIAAPTDLFRSTIPAAEAQLHDRVPGYMVPAVFLPLATIPLTATGKTDRRRLRDHAATLSRAEIESYNVSITVKRMPVTETEWTLQSLWGQVLNMPSDAIGVDDTFFRLGGDSITAMQLSSLARAAGLSLTVSDIFQFKSISGLASIRNTKQPVSSDPEESVDVAFDLSPVQRLYFELAPRASDYCHQSTLIPLAASVAPDDLARAIPILVDRHSMLRARFSLRDDGTWSQAVSADIKSSYRYRHITVRSLEDARLSMQNSQRTLDIQHGPLFNVELITTGSRTQEQYIFLLAHRLVMDAASWPIILGDLEELLEKGQIVGAKPLPFQSWCRLLGQYARKSRLPPEALYTTPQSFAHGYWGPMNIPNTWDNTLHDSFTVSEQVTATLLGKANDSLQTQPAEVLLAALWYSFERIFQDRPRPTIFNEDDGREPWDTAIDLSRTVGWLTTMWPVCINLDSNIDDIVEVVRRVKDSLRQASSNRWAYTAFCFMNSDGQNPMKMHGPVEIAFNYLGLDEQHAREESMFQSSINVKDHVPNNAPDTPRLALVDVEAAVKQSRLQISFRYNRQMQHQKSIRRWIANYKESLQEAAERLTSIDRMYTLCDFPLLPLTYESLESLLHEIRTRGSRQEIEDIYPCSPIQRGIIISQAKDPRYYRTSSIWKVVANQASSPVDLVQLQTAWRQVVDRHAILRTYFVESVSRAAYVDQVVLATAVPECDIVATRRVEDPIAAIEQYFATAGQQGQPLHRMLVYATETEILCALNISHALIDGQSMGILERDLRLAYDGKLPPGRGSLYSDYISYLQGFSECAAETYWKAYMDGVEPCVFPKLGAERVEDDKRTQRNTFADLGTGENLRAFCQRHEVTLSNLFGVAWAVVLQIYTGLDSVCFGYVNSGRDVPVHGVGDIIGPLINMLVCRLDLASDKSMLSLVQSNRDQYLKSLPHQFYPLADIMHWTGMSGMPLFNTAISIERSESGEDEVASVGLEKVGGHDPTEYDISVNVGIGADRMRVHLNYWTSSLSEQRAECVTETFKTVILAIAERPESTARELNATSEWDKQQIYAWNAEVPEPVNRCVHDLIVEQCQARPDSTAVCAWDGDLTYCELDQLSSTLAVHLFSLGIKPGVFVPLCFEKSRWITVAILGVMKAGGAFVLLDPSHPQARLQGICRAVSADVIIVSAASASLVDTAGKVLVVVDSEAAWQENSIAWAQSTVTPDSDLYAVFTSGSTGTPKGVIISHSAFCSSSLRQSRLLSLTSHSRVLQFASYTFDPCISDMLGSFLVGACVCVPSEIDRKTNIPMVISRMNIDWADLTPSVARILNPADMPSLKTLILSGEPPMANDDVETWSSHVQLINSYGPAECAVVSVTHNNLRMGSDPKSIGWGTGCVCWVVDPVDHEQLMPIGAVGELLIEGPIVGRGYLNSPELTAAAFIHPPGWLCTFREMSPGKERSSANRLYKTGDLVQYAVDGSLRYIGRKDTQVKLRGQRIELGEVEHHVRQCFVGVRDVVAEVVAPADRPPLLVAFVWIEGLGNTGRGDRSEHGDGSNDILAAPSDAFRAAVPVAEADLHKAVPSYMVPAVFLPLVASPLTATGKTDRRRLRHRAAALSRPEIEAYSGPAVAKRAPATAAERMVQGIWARVLNVLPESISSDDSFFRLGGDSITAMRLAGAAREEGVFLAVADIFQHPTLSELAHCLQTTTINVDVGDPFSLLDPSTRDAILQLAMHQCHVPQDRITDIYPCTPLQEGLIALTEKTADAYTARFSYRLPGDLDLNRLRAAWNAVARANPILNTRIIHGDGLGTFQVVLPDDIPWVVDTHRDVNRVPGKPVSFGLGNPLFYVAIIQGKSGNMPSQLILNMHHAVYDAWSLPLLLEQVEAAFHGESLALRPFSPFVAYISRAKATSNAFWRSEFMQLDTVCFPPYSGSSYVPNPTECITHTVSLPQDRPGDFTVSTTLRLAWAITLSQYTNSEDVVFGLTVSGRGAAVAGIDKVTGPTIATVPLRVRLEQDETITNGLHRVQSQSARMLPFEQTGLQNIRRLSDETAAACRFQNLLVIQPRPVNVVMELFSEDGLTSDHGAYTSYALILLCELSPEMVTVHAMHDAQVIGTTQVQRLLHHLSYAIEQIEQQPDMLLKDMSKVGREDYKQLAEWNAVVPERVNQCVHDLIIKQCQTRPDALAVSAWDGDLTYSRLDQLSSALAAYLSRLGVGPDIFVPLCFEKSRWIIIAIMGVIKAGGAFILLDPSYPLARLRSICNAVSAGVIVTSTANAAIANDLAAQVVVLTNDNDIWQEGNWLGSSVTPNHALYAVFTSGSTGSPKAVVIEHASFSTASISQIEAKQFPADLRLFQFTSYAFDPSISDILITLLLGGCVCTPSEVDRRENIAQAIAQLQANWVELTPSFARTLDPRNFEGIHTLVMGGEAAIQSDMDRWSPYTKLITCYGPAECSIVSCVQPRNYSGSDPRNIGWGTGCVCWVVDPADHEKLLPVGAVGELLIEGPVVGRGYLNDPVQTAAAFINPPAWLRLFRATSPGNTSGDRLYKTGDLVQYAVDGSLQFVGRKDTQVKLRGQRIELGEVEHYVRQCFVGARDVVAEVVTPAGVGQPPLLVAFVLMEGQDATKAAENGKTEDILATPTSAFRAVIPAVESALHDTVPVYMVPAVFLQLKIVPLTTTGKTDRRRLCSHVASLSRSDIEAYHSFPAAKRLPTTAAEQTLQRLWAQVLHVPLDTIGADDSIFRLGGDSIIAMQLTAAAREDGFALSVADIFLHRRLSTMAR</sequence>
<evidence type="ECO:0000313" key="10">
    <source>
        <dbReference type="Proteomes" id="UP000234254"/>
    </source>
</evidence>
<dbReference type="GO" id="GO:1904091">
    <property type="term" value="F:non-ribosomal peptide synthetase activity"/>
    <property type="evidence" value="ECO:0007669"/>
    <property type="project" value="UniProtKB-ARBA"/>
</dbReference>
<dbReference type="Proteomes" id="UP000234254">
    <property type="component" value="Unassembled WGS sequence"/>
</dbReference>
<dbReference type="CDD" id="cd19545">
    <property type="entry name" value="FUM14_C_NRPS-like"/>
    <property type="match status" value="1"/>
</dbReference>
<evidence type="ECO:0000256" key="3">
    <source>
        <dbReference type="ARBA" id="ARBA00022553"/>
    </source>
</evidence>
<dbReference type="GO" id="GO:0005737">
    <property type="term" value="C:cytoplasm"/>
    <property type="evidence" value="ECO:0007669"/>
    <property type="project" value="TreeGrafter"/>
</dbReference>
<dbReference type="GO" id="GO:0044550">
    <property type="term" value="P:secondary metabolite biosynthetic process"/>
    <property type="evidence" value="ECO:0007669"/>
    <property type="project" value="TreeGrafter"/>
</dbReference>
<dbReference type="FunFam" id="3.40.50.12780:FF:000014">
    <property type="entry name" value="Nonribosomal peptide synthetase 1"/>
    <property type="match status" value="3"/>
</dbReference>
<keyword evidence="3" id="KW-0597">Phosphoprotein</keyword>
<dbReference type="RefSeq" id="XP_024693154.1">
    <property type="nucleotide sequence ID" value="XM_024833498.1"/>
</dbReference>
<dbReference type="PANTHER" id="PTHR45527">
    <property type="entry name" value="NONRIBOSOMAL PEPTIDE SYNTHETASE"/>
    <property type="match status" value="1"/>
</dbReference>
<dbReference type="InterPro" id="IPR010071">
    <property type="entry name" value="AA_adenyl_dom"/>
</dbReference>
<dbReference type="GO" id="GO:0043041">
    <property type="term" value="P:amino acid activation for nonribosomal peptide biosynthetic process"/>
    <property type="evidence" value="ECO:0007669"/>
    <property type="project" value="TreeGrafter"/>
</dbReference>
<comment type="caution">
    <text evidence="9">The sequence shown here is derived from an EMBL/GenBank/DDBJ whole genome shotgun (WGS) entry which is preliminary data.</text>
</comment>
<dbReference type="Gene3D" id="1.10.1200.10">
    <property type="entry name" value="ACP-like"/>
    <property type="match status" value="3"/>
</dbReference>
<dbReference type="EMBL" id="MSFM01000006">
    <property type="protein sequence ID" value="PKY04560.1"/>
    <property type="molecule type" value="Genomic_DNA"/>
</dbReference>
<comment type="pathway">
    <text evidence="1">Secondary metabolite biosynthesis.</text>
</comment>
<keyword evidence="2" id="KW-0596">Phosphopantetheine</keyword>
<dbReference type="GeneID" id="36541022"/>
<evidence type="ECO:0000313" key="9">
    <source>
        <dbReference type="EMBL" id="PKY04560.1"/>
    </source>
</evidence>
<dbReference type="GO" id="GO:0016740">
    <property type="term" value="F:transferase activity"/>
    <property type="evidence" value="ECO:0007669"/>
    <property type="project" value="UniProtKB-KW"/>
</dbReference>
<dbReference type="FunFam" id="3.40.50.980:FF:000001">
    <property type="entry name" value="Non-ribosomal peptide synthetase"/>
    <property type="match status" value="1"/>
</dbReference>
<keyword evidence="5" id="KW-0808">Transferase</keyword>
<dbReference type="VEuPathDB" id="FungiDB:P168DRAFT_235916"/>
<dbReference type="FunFam" id="3.30.559.30:FF:000005">
    <property type="entry name" value="Nonribosomal peptide synthase Pes1"/>
    <property type="match status" value="1"/>
</dbReference>
<dbReference type="PANTHER" id="PTHR45527:SF1">
    <property type="entry name" value="FATTY ACID SYNTHASE"/>
    <property type="match status" value="1"/>
</dbReference>
<dbReference type="Gene3D" id="2.30.38.10">
    <property type="entry name" value="Luciferase, Domain 3"/>
    <property type="match status" value="1"/>
</dbReference>
<organism evidence="9 10">
    <name type="scientific">Aspergillus campestris (strain IBT 28561)</name>
    <dbReference type="NCBI Taxonomy" id="1392248"/>
    <lineage>
        <taxon>Eukaryota</taxon>
        <taxon>Fungi</taxon>
        <taxon>Dikarya</taxon>
        <taxon>Ascomycota</taxon>
        <taxon>Pezizomycotina</taxon>
        <taxon>Eurotiomycetes</taxon>
        <taxon>Eurotiomycetidae</taxon>
        <taxon>Eurotiales</taxon>
        <taxon>Aspergillaceae</taxon>
        <taxon>Aspergillus</taxon>
        <taxon>Aspergillus subgen. Circumdati</taxon>
    </lineage>
</organism>
<dbReference type="SUPFAM" id="SSF52777">
    <property type="entry name" value="CoA-dependent acyltransferases"/>
    <property type="match status" value="6"/>
</dbReference>
<evidence type="ECO:0000256" key="1">
    <source>
        <dbReference type="ARBA" id="ARBA00005179"/>
    </source>
</evidence>
<comment type="similarity">
    <text evidence="7">Belongs to the NRP synthetase family.</text>
</comment>
<dbReference type="Pfam" id="PF00668">
    <property type="entry name" value="Condensation"/>
    <property type="match status" value="3"/>
</dbReference>
<feature type="domain" description="Carrier" evidence="8">
    <location>
        <begin position="2100"/>
        <end position="2176"/>
    </location>
</feature>
<dbReference type="GO" id="GO:0031177">
    <property type="term" value="F:phosphopantetheine binding"/>
    <property type="evidence" value="ECO:0007669"/>
    <property type="project" value="InterPro"/>
</dbReference>
<dbReference type="Gene3D" id="3.30.559.10">
    <property type="entry name" value="Chloramphenicol acetyltransferase-like domain"/>
    <property type="match status" value="3"/>
</dbReference>
<name>A0A2I1D3W7_ASPC2</name>
<dbReference type="SUPFAM" id="SSF56801">
    <property type="entry name" value="Acetyl-CoA synthetase-like"/>
    <property type="match status" value="3"/>
</dbReference>
<feature type="domain" description="Carrier" evidence="8">
    <location>
        <begin position="555"/>
        <end position="631"/>
    </location>
</feature>
<dbReference type="Gene3D" id="3.40.50.980">
    <property type="match status" value="2"/>
</dbReference>
<evidence type="ECO:0000256" key="5">
    <source>
        <dbReference type="ARBA" id="ARBA00022679"/>
    </source>
</evidence>
<dbReference type="InterPro" id="IPR023213">
    <property type="entry name" value="CAT-like_dom_sf"/>
</dbReference>
<dbReference type="InterPro" id="IPR000873">
    <property type="entry name" value="AMP-dep_synth/lig_dom"/>
</dbReference>
<dbReference type="Pfam" id="PF00550">
    <property type="entry name" value="PP-binding"/>
    <property type="match status" value="3"/>
</dbReference>
<dbReference type="InterPro" id="IPR009081">
    <property type="entry name" value="PP-bd_ACP"/>
</dbReference>
<feature type="non-terminal residue" evidence="9">
    <location>
        <position position="3248"/>
    </location>
</feature>
<dbReference type="FunFam" id="3.30.559.30:FF:000002">
    <property type="entry name" value="Nonribosomal peptide synthase Pes1"/>
    <property type="match status" value="1"/>
</dbReference>
<dbReference type="PROSITE" id="PS00012">
    <property type="entry name" value="PHOSPHOPANTETHEINE"/>
    <property type="match status" value="3"/>
</dbReference>
<protein>
    <submittedName>
        <fullName evidence="9">Acetyl-CoA synthetase-like protein</fullName>
    </submittedName>
</protein>
<dbReference type="SMART" id="SM00823">
    <property type="entry name" value="PKS_PP"/>
    <property type="match status" value="3"/>
</dbReference>
<dbReference type="Pfam" id="PF00501">
    <property type="entry name" value="AMP-binding"/>
    <property type="match status" value="3"/>
</dbReference>
<dbReference type="InterPro" id="IPR020806">
    <property type="entry name" value="PKS_PP-bd"/>
</dbReference>
<dbReference type="FunFam" id="3.30.300.30:FF:000015">
    <property type="entry name" value="Nonribosomal peptide synthase SidD"/>
    <property type="match status" value="3"/>
</dbReference>
<reference evidence="9" key="1">
    <citation type="submission" date="2016-12" db="EMBL/GenBank/DDBJ databases">
        <title>The genomes of Aspergillus section Nigri reveals drivers in fungal speciation.</title>
        <authorList>
            <consortium name="DOE Joint Genome Institute"/>
            <person name="Vesth T.C."/>
            <person name="Nybo J."/>
            <person name="Theobald S."/>
            <person name="Brandl J."/>
            <person name="Frisvad J.C."/>
            <person name="Nielsen K.F."/>
            <person name="Lyhne E.K."/>
            <person name="Kogle M.E."/>
            <person name="Kuo A."/>
            <person name="Riley R."/>
            <person name="Clum A."/>
            <person name="Nolan M."/>
            <person name="Lipzen A."/>
            <person name="Salamov A."/>
            <person name="Henrissat B."/>
            <person name="Wiebenga A."/>
            <person name="De vries R.P."/>
            <person name="Grigoriev I.V."/>
            <person name="Mortensen U.H."/>
            <person name="Andersen M.R."/>
            <person name="Baker S.E."/>
        </authorList>
    </citation>
    <scope>NUCLEOTIDE SEQUENCE</scope>
    <source>
        <strain evidence="9">IBT 28561</strain>
    </source>
</reference>
<keyword evidence="4" id="KW-0436">Ligase</keyword>
<dbReference type="SUPFAM" id="SSF47336">
    <property type="entry name" value="ACP-like"/>
    <property type="match status" value="3"/>
</dbReference>
<dbReference type="InterPro" id="IPR045851">
    <property type="entry name" value="AMP-bd_C_sf"/>
</dbReference>
<accession>A0A2I1D3W7</accession>
<keyword evidence="10" id="KW-1185">Reference proteome</keyword>
<dbReference type="FunFam" id="3.30.559.30:FF:000003">
    <property type="entry name" value="Nonribosomal peptide synthase SidD"/>
    <property type="match status" value="1"/>
</dbReference>
<dbReference type="InterPro" id="IPR001242">
    <property type="entry name" value="Condensation_dom"/>
</dbReference>
<evidence type="ECO:0000256" key="2">
    <source>
        <dbReference type="ARBA" id="ARBA00022450"/>
    </source>
</evidence>
<feature type="domain" description="Carrier" evidence="8">
    <location>
        <begin position="3178"/>
        <end position="3248"/>
    </location>
</feature>
<dbReference type="Gene3D" id="3.40.50.12780">
    <property type="entry name" value="N-terminal domain of ligase-like"/>
    <property type="match status" value="2"/>
</dbReference>
<proteinExistence type="inferred from homology"/>
<dbReference type="GO" id="GO:0016874">
    <property type="term" value="F:ligase activity"/>
    <property type="evidence" value="ECO:0007669"/>
    <property type="project" value="UniProtKB-KW"/>
</dbReference>
<dbReference type="InterPro" id="IPR036736">
    <property type="entry name" value="ACP-like_sf"/>
</dbReference>
<evidence type="ECO:0000256" key="7">
    <source>
        <dbReference type="ARBA" id="ARBA00029454"/>
    </source>
</evidence>
<dbReference type="NCBIfam" id="TIGR01733">
    <property type="entry name" value="AA-adenyl-dom"/>
    <property type="match status" value="3"/>
</dbReference>
<dbReference type="NCBIfam" id="NF003417">
    <property type="entry name" value="PRK04813.1"/>
    <property type="match status" value="3"/>
</dbReference>
<dbReference type="FunFam" id="1.10.1200.10:FF:000005">
    <property type="entry name" value="Nonribosomal peptide synthetase 1"/>
    <property type="match status" value="3"/>
</dbReference>
<gene>
    <name evidence="9" type="ORF">P168DRAFT_235916</name>
</gene>
<dbReference type="CDD" id="cd05918">
    <property type="entry name" value="A_NRPS_SidN3_like"/>
    <property type="match status" value="3"/>
</dbReference>
<dbReference type="InterPro" id="IPR006162">
    <property type="entry name" value="Ppantetheine_attach_site"/>
</dbReference>
<dbReference type="CDD" id="cd19542">
    <property type="entry name" value="CT_NRPS-like"/>
    <property type="match status" value="1"/>
</dbReference>